<dbReference type="PROSITE" id="PS01358">
    <property type="entry name" value="ZF_RANBP2_1"/>
    <property type="match status" value="2"/>
</dbReference>
<dbReference type="InterPro" id="IPR041677">
    <property type="entry name" value="DNA2/NAM7_AAA_11"/>
</dbReference>
<proteinExistence type="inferred from homology"/>
<gene>
    <name evidence="12" type="primary">LOC136084823</name>
</gene>
<dbReference type="Gene3D" id="1.10.8.60">
    <property type="match status" value="2"/>
</dbReference>
<dbReference type="GeneID" id="136084823"/>
<dbReference type="Pfam" id="PF13086">
    <property type="entry name" value="AAA_11"/>
    <property type="match status" value="2"/>
</dbReference>
<evidence type="ECO:0000256" key="7">
    <source>
        <dbReference type="PROSITE-ProRule" id="PRU00322"/>
    </source>
</evidence>
<dbReference type="InterPro" id="IPR058255">
    <property type="entry name" value="zf-CHCC_ins"/>
</dbReference>
<dbReference type="PANTHER" id="PTHR43392">
    <property type="entry name" value="AAA-TYPE ATPASE FAMILY PROTEIN / ANKYRIN REPEAT FAMILY PROTEIN"/>
    <property type="match status" value="1"/>
</dbReference>
<dbReference type="SMART" id="SM00547">
    <property type="entry name" value="ZnF_RBZ"/>
    <property type="match status" value="2"/>
</dbReference>
<evidence type="ECO:0000313" key="11">
    <source>
        <dbReference type="Proteomes" id="UP001652625"/>
    </source>
</evidence>
<reference evidence="12" key="1">
    <citation type="submission" date="2025-08" db="UniProtKB">
        <authorList>
            <consortium name="RefSeq"/>
        </authorList>
    </citation>
    <scope>IDENTIFICATION</scope>
</reference>
<evidence type="ECO:0000256" key="9">
    <source>
        <dbReference type="SAM" id="MobiDB-lite"/>
    </source>
</evidence>
<dbReference type="SUPFAM" id="SSF52540">
    <property type="entry name" value="P-loop containing nucleoside triphosphate hydrolases"/>
    <property type="match status" value="4"/>
</dbReference>
<dbReference type="PANTHER" id="PTHR43392:SF2">
    <property type="entry name" value="AAA-TYPE ATPASE FAMILY PROTEIN _ ANKYRIN REPEAT FAMILY PROTEIN"/>
    <property type="match status" value="1"/>
</dbReference>
<dbReference type="Pfam" id="PF26600">
    <property type="entry name" value="zf-CHCC_shd"/>
    <property type="match status" value="3"/>
</dbReference>
<evidence type="ECO:0000256" key="3">
    <source>
        <dbReference type="ARBA" id="ARBA00022741"/>
    </source>
</evidence>
<feature type="region of interest" description="Disordered" evidence="9">
    <location>
        <begin position="99"/>
        <end position="132"/>
    </location>
</feature>
<dbReference type="PRINTS" id="PR00819">
    <property type="entry name" value="CBXCFQXSUPER"/>
</dbReference>
<dbReference type="CDD" id="cd18808">
    <property type="entry name" value="SF1_C_Upf1"/>
    <property type="match status" value="1"/>
</dbReference>
<feature type="coiled-coil region" evidence="8">
    <location>
        <begin position="3365"/>
        <end position="3445"/>
    </location>
</feature>
<dbReference type="Pfam" id="PF13087">
    <property type="entry name" value="AAA_12"/>
    <property type="match status" value="1"/>
</dbReference>
<dbReference type="InterPro" id="IPR003593">
    <property type="entry name" value="AAA+_ATPase"/>
</dbReference>
<organism evidence="11 12">
    <name type="scientific">Hydra vulgaris</name>
    <name type="common">Hydra</name>
    <name type="synonym">Hydra attenuata</name>
    <dbReference type="NCBI Taxonomy" id="6087"/>
    <lineage>
        <taxon>Eukaryota</taxon>
        <taxon>Metazoa</taxon>
        <taxon>Cnidaria</taxon>
        <taxon>Hydrozoa</taxon>
        <taxon>Hydroidolina</taxon>
        <taxon>Anthoathecata</taxon>
        <taxon>Aplanulata</taxon>
        <taxon>Hydridae</taxon>
        <taxon>Hydra</taxon>
    </lineage>
</organism>
<evidence type="ECO:0000256" key="6">
    <source>
        <dbReference type="ARBA" id="ARBA00022840"/>
    </source>
</evidence>
<dbReference type="Pfam" id="PF00004">
    <property type="entry name" value="AAA"/>
    <property type="match status" value="3"/>
</dbReference>
<evidence type="ECO:0000313" key="12">
    <source>
        <dbReference type="RefSeq" id="XP_065661938.1"/>
    </source>
</evidence>
<dbReference type="Gene3D" id="3.40.50.300">
    <property type="entry name" value="P-loop containing nucleotide triphosphate hydrolases"/>
    <property type="match status" value="6"/>
</dbReference>
<evidence type="ECO:0000256" key="8">
    <source>
        <dbReference type="SAM" id="Coils"/>
    </source>
</evidence>
<keyword evidence="5" id="KW-0862">Zinc</keyword>
<dbReference type="PROSITE" id="PS50199">
    <property type="entry name" value="ZF_RANBP2_2"/>
    <property type="match status" value="2"/>
</dbReference>
<dbReference type="Proteomes" id="UP001652625">
    <property type="component" value="Chromosome 09"/>
</dbReference>
<accession>A0ABM4CJK1</accession>
<comment type="similarity">
    <text evidence="1">Belongs to the CbxX/CfxQ family.</text>
</comment>
<dbReference type="InterPro" id="IPR003959">
    <property type="entry name" value="ATPase_AAA_core"/>
</dbReference>
<dbReference type="SMART" id="SM00382">
    <property type="entry name" value="AAA"/>
    <property type="match status" value="3"/>
</dbReference>
<keyword evidence="2" id="KW-0479">Metal-binding</keyword>
<dbReference type="InterPro" id="IPR001876">
    <property type="entry name" value="Znf_RanBP2"/>
</dbReference>
<keyword evidence="6" id="KW-0067">ATP-binding</keyword>
<keyword evidence="11" id="KW-1185">Reference proteome</keyword>
<dbReference type="RefSeq" id="XP_065661938.1">
    <property type="nucleotide sequence ID" value="XM_065805866.1"/>
</dbReference>
<keyword evidence="8" id="KW-0175">Coiled coil</keyword>
<keyword evidence="3" id="KW-0547">Nucleotide-binding</keyword>
<name>A0ABM4CJK1_HYDVU</name>
<dbReference type="InterPro" id="IPR027417">
    <property type="entry name" value="P-loop_NTPase"/>
</dbReference>
<dbReference type="InterPro" id="IPR058254">
    <property type="entry name" value="zf-CHCC_shd"/>
</dbReference>
<evidence type="ECO:0000259" key="10">
    <source>
        <dbReference type="PROSITE" id="PS50199"/>
    </source>
</evidence>
<dbReference type="InterPro" id="IPR000641">
    <property type="entry name" value="CbxX/CfxQ"/>
</dbReference>
<dbReference type="InterPro" id="IPR050773">
    <property type="entry name" value="CbxX/CfxQ_RuBisCO_ESX"/>
</dbReference>
<evidence type="ECO:0000256" key="5">
    <source>
        <dbReference type="ARBA" id="ARBA00022833"/>
    </source>
</evidence>
<keyword evidence="4 7" id="KW-0863">Zinc-finger</keyword>
<evidence type="ECO:0000256" key="2">
    <source>
        <dbReference type="ARBA" id="ARBA00022723"/>
    </source>
</evidence>
<dbReference type="CDD" id="cd00009">
    <property type="entry name" value="AAA"/>
    <property type="match status" value="3"/>
</dbReference>
<sequence length="3495" mass="399397">MQSSSDPGNGNSGSDWICSNCSHRNYFRRQNCYKCQALNSNNITISFSSQTSKIVESNQSSKYTGRRNESYFIDWVCTNCSYKNFSTRQVCRECQKDKDPCKKVGKKRPSSEVFDLNSNSKVKHQKRSENYDKVAEKRHNCDDLVSSSIKRTKNQEPSIINKSSSKILEKCEILLKLIGRPNISHSQIEDKIASASSFWLKCWEIVNQLSTQHLEVMLGALNKVSISVIQDAYPPIEQIKTAVKNYLLGSKGSNEILSKVEMVHNMVKKLLAIQWKEEKEIVKKELKTILSSTISVLSADLPDHFEIIKSILETITSLDKPWAIKETLKSVQSSTNLVEVAAESSSWQNVNISWLANVKYFQPALLPVMKVPSDKSSGVYNSAEEYFEIVMQLWIGLTFIDGNSNLNPKCCHKFQEKKCGQVLLPSGEEKYEVHCLNSCSFPVVLQCTNSRHTKGLCSKCAQNAKAELMGPAGPCASTNIYDCQVTKVDYEGRIYMNAVESRKPPNQIHWRSTRRLSSANLVGLVKLSAQGASLNYNDIIIWGEIVSHGDPRDEFKRREEKCLCVSIVTINNSKFLENIKKDDYIAVIDCMTFAPEHIPVLKALDIQKVSTLPFQKGALLNIGIDKDITNFEICSQKLNSFIDEKIPLSSFKTKLEMIIDLIIDQSQVHPIVCIRGDEKKASKLREQLTHLISSTTLDNKQLQSFAEALIEPVHLTQGPPGTGKSYLGVVVVQALIIIQKLCYSDLTFGVPPILVLSYKNHAIDEFLTDLIKAEHNVELIRIGNSDEPNLYRYSEKSIRSSDYKVKQTTDTLQLLLKQKEDYRKMQNELSPILIYEALVQSNPQDKNEIEAKKIASYQAAYFLGHLIYNSKKLNYFLNEINEDGFYDLLTIWDDMFNKGLHKNDIVLKNSDIQTLWKGINHSNEIENSFEIILKWIEGFEPLPQCSFNNHRIITKKNALKVCKDGIKFTQNIPTNKVEKSKDAITNMNEQTSQTLEKISNQTSDEKDCFTDNNGCNKNTNAIKTFNQNAIDVEDLTDEPANYQHMREVYNFEEVEDGEIEEDLVQTNLNEFVNLDELKSMQLPEDWRWDMSLEDRWCQCKLLEKNFNLLLSQLNDIRNAEIETLRKKLYEEKVKANTRVYERKSVIGGTIVGCITRLEAIRNTKPFAILIEEASEVLEPLVFSCLSETTCKLEMIGDHLQLKPSVMSNYMFEHRNKINFSMFERLICAPKSQLVPFSVLSTQRRMRKSICDLTRNFYKHITNIEDHDICNSRKIGDNFSGTSIKYKTFDKLKICSGNGREVPGVLPNIFFWTHEGTQTKAKVGLSRINSTEAEMVIGLTEYLVNCGVPKSSIAILTPYKGQLMLMRLGLINLNLLNNKDKENSIVLSTVDRFQGDEADIVIISLVIDAMSYTGFVKKLNRMIVLLSRARLGMYIIGNINYFEEKPDGSTCHWTDILTKLRQSCEPDMNPSAVLEKVENLHYYGPRLGNELPICCPVHREKMVYYAKSVQQLKLNFCKEKCSELLSCKHSCDLLCHFKNKDDHNKNCSVVINPPPCETHAKNLSCHELYKNVRTSLPICNALKLYKCLEKVSVQLPCLHDCMIYCWEENEIAQGKRIYPECKQLAHNPYIYPMCCHELPVLCFVYHQYKKNPTEVKSCKSNVTYNPPCSHSVTVQCFLKQQYENGKAVFTCNHVLDKILPRCGHKVNIHCDVFQTLNNWTGQSSELGVVYEGRNYGPVDYICNESVDFFHICKHVTKMACHLAFENASRLNKCYTDVDIINPDCGHPTVVKCYDNQMLKNLPLKDPISEIKEEEISLQFNNHLQNHKCTFNILFHRRCGHSEKIQCYKVRGKHNQVCVVSVDIINPLCGHKLSLPCHLSDLSDWKPWKNGTCSKFVNNVLFDDCPPPIFPSNELFNIVKRCKSKINVQRKSCGHQYSIDCGVAFNELSNKTLRICSEVIKDVHLNCGHIKTMSCSSYQIYKNNPESYSCTEQVIMSCWNIKNCKEKVLTECCKRSDRCNCKKKIDWTCLNGHTIKKTPICQKGIFLECHDCIFESSKKNILNAAENLDLLKFFPNELKSFEFEELISSDCLNGFLHSQSKLIEYVSSWLIKQSSLKRPRIEFMYVLCFILLTDQTIYKKPYSKDMFRKASTFNGIEVLEWTLNNVKQLITEAEKKRIKFVEILFGVALVCNTKVESEVKTYDARKRIYKIANDITNSGYDSLQHCSSNWEYLILWYPYVFAPTHKLKLQTSQLKRLYDQLKISQKSNMLSRKSFKEKFPQQIIPDDASSLVIDIHVKYSSEEVSNFETVNAYDGINIQDKWNGKSMGRTVKSLQNELLKKLQFCINPSSSSDNPVPLFSGINYLKNLLTQNDYPEINLLMSLEYCKLECFKDAKVELDKYITHVKKSKTTLNPLFLLAKARIAYNEQNLVDSKELLNKFSKLHPNALKSWCEDNEIRLVNVEHSSPLQLTLTENNLTDLISKWNKLKDRERVASKAMDALVKMTGLQKVKEFAVDLFKFSLKFSQFSQEAKSANVKTLNFCFLGNAGSGKTTVARLLAEILKDSGLRLSNTFVESSAQKLKDDGPDKFRSLAASAKNGVLFIDEAYDLDPKGDSQGKQIVSELLVISENDREHLSIILAGYEDDMNEKLFSYNEGIKSRFEIVHFEDFDESELKTIWNGEIEKRKFVCDDSVSTVVSKRLAKMSGKKGFGNARAVRKEVEKAIQVAMARENFNPSKLIINIEDVVGESPLENPKLKAILKEFDEKIGWKAVKKSVNQLIEICKNNFTLQLMGKKTLPIMLNRLFLGNPGTGKTTCAKLYGRLLKELNFLSIGDVVMSTASDFVGSHVGESPKKTNAMIEKARGKVLVIDEAYNLNDKLYGKEVLDVLVEKVQNTESDDIAVLLLGYEPQMREMLREQNPGLARRFAMDYAFIFEDYDESELFDILKGVCKKENIQMSMEVSKAILKLLEKQRAQANFGNAGAIDNVIRAALAKASYRPLTSGGMIDLISSDIGDVYTEKVKGSDPFAPLNKLYRVENIRQQLIEIKNTFQVAQTESSKDRPELGHFVFQGAPGTGKTTVARVMAEILFDLELLPRNHVEETSGLGLTGEFVGQTKKRVKDKLDAARGGILFIDEAYELGKNHYGEEAISTLIAAMTDPNYKLVIVIAGYPKDMEQMLSVNVGLKSRFKRVMNFEDWNNNDCIKFLGKKAEADNYDFDIDVKNNFHEGLVELRSYPGWGNARDMIALWQKMLEHRANRVVKTPEVNKKIIYLDAINALKAMVNDRKPKVANAGNINSALKEANELQSVYQYDYGREKKLFEVLDKSTDNVVISKRFEETIDPLSHIEEINSDLEDIRDFGVPDEVWKELHLAKLAAKEEKKNEEKRQTNEKKYREEQEKLLNELLRELQEEREEEKRQQMLQELEKKREEERKRREAEDIRLKEERQITKDVENAIRKVCLCPAGYSWYKQGGGWRCGGGSHFVTDEQLQRQFTTSA</sequence>
<dbReference type="InterPro" id="IPR041679">
    <property type="entry name" value="DNA2/NAM7-like_C"/>
</dbReference>
<dbReference type="InterPro" id="IPR047187">
    <property type="entry name" value="SF1_C_Upf1"/>
</dbReference>
<feature type="domain" description="RanBP2-type" evidence="10">
    <location>
        <begin position="68"/>
        <end position="100"/>
    </location>
</feature>
<feature type="domain" description="RanBP2-type" evidence="10">
    <location>
        <begin position="11"/>
        <end position="41"/>
    </location>
</feature>
<evidence type="ECO:0000256" key="1">
    <source>
        <dbReference type="ARBA" id="ARBA00010378"/>
    </source>
</evidence>
<protein>
    <submittedName>
        <fullName evidence="12">Uncharacterized protein LOC136084823 isoform X1</fullName>
    </submittedName>
</protein>
<dbReference type="Pfam" id="PF26601">
    <property type="entry name" value="zf-CHCC_ins"/>
    <property type="match status" value="3"/>
</dbReference>
<evidence type="ECO:0000256" key="4">
    <source>
        <dbReference type="ARBA" id="ARBA00022771"/>
    </source>
</evidence>